<organism evidence="2 3">
    <name type="scientific">Solanum tuberosum</name>
    <name type="common">Potato</name>
    <dbReference type="NCBI Taxonomy" id="4113"/>
    <lineage>
        <taxon>Eukaryota</taxon>
        <taxon>Viridiplantae</taxon>
        <taxon>Streptophyta</taxon>
        <taxon>Embryophyta</taxon>
        <taxon>Tracheophyta</taxon>
        <taxon>Spermatophyta</taxon>
        <taxon>Magnoliopsida</taxon>
        <taxon>eudicotyledons</taxon>
        <taxon>Gunneridae</taxon>
        <taxon>Pentapetalae</taxon>
        <taxon>asterids</taxon>
        <taxon>lamiids</taxon>
        <taxon>Solanales</taxon>
        <taxon>Solanaceae</taxon>
        <taxon>Solanoideae</taxon>
        <taxon>Solaneae</taxon>
        <taxon>Solanum</taxon>
    </lineage>
</organism>
<protein>
    <submittedName>
        <fullName evidence="2">Uncharacterized protein</fullName>
    </submittedName>
</protein>
<dbReference type="EnsemblPlants" id="PGSC0003DMT400095974">
    <property type="protein sequence ID" value="PGSC0003DMT400095974"/>
    <property type="gene ID" value="PGSC0003DMG400045545"/>
</dbReference>
<evidence type="ECO:0000313" key="3">
    <source>
        <dbReference type="Proteomes" id="UP000011115"/>
    </source>
</evidence>
<dbReference type="InParanoid" id="M1DXF8"/>
<evidence type="ECO:0000313" key="2">
    <source>
        <dbReference type="EnsemblPlants" id="PGSC0003DMT400095974"/>
    </source>
</evidence>
<sequence>MFYRGNKKAFFLPELIIALCKQAGVPLFNVDEVISIDPPLHPLLVRSGSTSRGKRRRISKASSSKAAVDLDDEDPLSGARVEEDLEAVWERMGSAYTEFTLVPPSIALEVEMLRCQLRKERRKGVSAIV</sequence>
<dbReference type="Gramene" id="PGSC0003DMT400095974">
    <property type="protein sequence ID" value="PGSC0003DMT400095974"/>
    <property type="gene ID" value="PGSC0003DMG400045545"/>
</dbReference>
<keyword evidence="3" id="KW-1185">Reference proteome</keyword>
<dbReference type="PaxDb" id="4113-PGSC0003DMT400095974"/>
<dbReference type="AlphaFoldDB" id="M1DXF8"/>
<proteinExistence type="predicted"/>
<dbReference type="Proteomes" id="UP000011115">
    <property type="component" value="Unassembled WGS sequence"/>
</dbReference>
<evidence type="ECO:0000256" key="1">
    <source>
        <dbReference type="SAM" id="MobiDB-lite"/>
    </source>
</evidence>
<reference evidence="3" key="1">
    <citation type="journal article" date="2011" name="Nature">
        <title>Genome sequence and analysis of the tuber crop potato.</title>
        <authorList>
            <consortium name="The Potato Genome Sequencing Consortium"/>
        </authorList>
    </citation>
    <scope>NUCLEOTIDE SEQUENCE [LARGE SCALE GENOMIC DNA]</scope>
    <source>
        <strain evidence="3">cv. DM1-3 516 R44</strain>
    </source>
</reference>
<accession>M1DXF8</accession>
<reference evidence="2" key="2">
    <citation type="submission" date="2015-06" db="UniProtKB">
        <authorList>
            <consortium name="EnsemblPlants"/>
        </authorList>
    </citation>
    <scope>IDENTIFICATION</scope>
    <source>
        <strain evidence="2">DM1-3 516 R44</strain>
    </source>
</reference>
<dbReference type="HOGENOM" id="CLU_055921_2_0_1"/>
<feature type="region of interest" description="Disordered" evidence="1">
    <location>
        <begin position="47"/>
        <end position="77"/>
    </location>
</feature>
<name>M1DXF8_SOLTU</name>